<evidence type="ECO:0000313" key="4">
    <source>
        <dbReference type="Proteomes" id="UP000594118"/>
    </source>
</evidence>
<dbReference type="InterPro" id="IPR009004">
    <property type="entry name" value="Transposase_Mu_C"/>
</dbReference>
<dbReference type="Gene3D" id="3.30.420.10">
    <property type="entry name" value="Ribonuclease H-like superfamily/Ribonuclease H"/>
    <property type="match status" value="1"/>
</dbReference>
<dbReference type="Pfam" id="PF09299">
    <property type="entry name" value="Mu-transpos_C"/>
    <property type="match status" value="1"/>
</dbReference>
<gene>
    <name evidence="3" type="ORF">F3W81_06180</name>
</gene>
<dbReference type="PROSITE" id="PS50994">
    <property type="entry name" value="INTEGRASE"/>
    <property type="match status" value="1"/>
</dbReference>
<dbReference type="InterPro" id="IPR036388">
    <property type="entry name" value="WH-like_DNA-bd_sf"/>
</dbReference>
<name>A0A7L9WM32_9RHOB</name>
<dbReference type="EMBL" id="CP045201">
    <property type="protein sequence ID" value="QOL80436.1"/>
    <property type="molecule type" value="Genomic_DNA"/>
</dbReference>
<dbReference type="InterPro" id="IPR036397">
    <property type="entry name" value="RNaseH_sf"/>
</dbReference>
<dbReference type="RefSeq" id="WP_193082757.1">
    <property type="nucleotide sequence ID" value="NZ_CP045201.1"/>
</dbReference>
<dbReference type="InterPro" id="IPR001584">
    <property type="entry name" value="Integrase_cat-core"/>
</dbReference>
<accession>A0A7L9WM32</accession>
<keyword evidence="4" id="KW-1185">Reference proteome</keyword>
<protein>
    <submittedName>
        <fullName evidence="3">DDE-type integrase/transposase/recombinase</fullName>
    </submittedName>
</protein>
<dbReference type="SUPFAM" id="SSF53098">
    <property type="entry name" value="Ribonuclease H-like"/>
    <property type="match status" value="1"/>
</dbReference>
<dbReference type="PROSITE" id="PS51702">
    <property type="entry name" value="HTH_MU"/>
    <property type="match status" value="1"/>
</dbReference>
<dbReference type="SUPFAM" id="SSF46955">
    <property type="entry name" value="Putative DNA-binding domain"/>
    <property type="match status" value="1"/>
</dbReference>
<dbReference type="KEGG" id="pshq:F3W81_06180"/>
<dbReference type="Gene3D" id="1.10.10.10">
    <property type="entry name" value="Winged helix-like DNA-binding domain superfamily/Winged helix DNA-binding domain"/>
    <property type="match status" value="1"/>
</dbReference>
<dbReference type="AlphaFoldDB" id="A0A7L9WM32"/>
<reference evidence="3 4" key="1">
    <citation type="submission" date="2019-10" db="EMBL/GenBank/DDBJ databases">
        <title>Pseudopuniceibacterium sp. HQ09 islated from Antarctica.</title>
        <authorList>
            <person name="Liao L."/>
            <person name="Su S."/>
            <person name="Chen B."/>
            <person name="Yu Y."/>
        </authorList>
    </citation>
    <scope>NUCLEOTIDE SEQUENCE [LARGE SCALE GENOMIC DNA]</scope>
    <source>
        <strain evidence="3 4">HQ09</strain>
    </source>
</reference>
<organism evidence="3 4">
    <name type="scientific">Pseudooceanicola spongiae</name>
    <dbReference type="NCBI Taxonomy" id="2613965"/>
    <lineage>
        <taxon>Bacteria</taxon>
        <taxon>Pseudomonadati</taxon>
        <taxon>Pseudomonadota</taxon>
        <taxon>Alphaproteobacteria</taxon>
        <taxon>Rhodobacterales</taxon>
        <taxon>Paracoccaceae</taxon>
        <taxon>Pseudooceanicola</taxon>
    </lineage>
</organism>
<feature type="domain" description="HTH Mu-type" evidence="2">
    <location>
        <begin position="16"/>
        <end position="88"/>
    </location>
</feature>
<dbReference type="Proteomes" id="UP000594118">
    <property type="component" value="Chromosome"/>
</dbReference>
<evidence type="ECO:0000259" key="1">
    <source>
        <dbReference type="PROSITE" id="PS50994"/>
    </source>
</evidence>
<dbReference type="GO" id="GO:0003677">
    <property type="term" value="F:DNA binding"/>
    <property type="evidence" value="ECO:0007669"/>
    <property type="project" value="InterPro"/>
</dbReference>
<evidence type="ECO:0000259" key="2">
    <source>
        <dbReference type="PROSITE" id="PS51702"/>
    </source>
</evidence>
<dbReference type="InterPro" id="IPR015378">
    <property type="entry name" value="Transposase-like_Mu_C"/>
</dbReference>
<feature type="domain" description="Integrase catalytic" evidence="1">
    <location>
        <begin position="318"/>
        <end position="491"/>
    </location>
</feature>
<dbReference type="InterPro" id="IPR003314">
    <property type="entry name" value="Mu-type_HTH"/>
</dbReference>
<evidence type="ECO:0000313" key="3">
    <source>
        <dbReference type="EMBL" id="QOL80436.1"/>
    </source>
</evidence>
<proteinExistence type="predicted"/>
<dbReference type="InterPro" id="IPR009061">
    <property type="entry name" value="DNA-bd_dom_put_sf"/>
</dbReference>
<dbReference type="Pfam" id="PF02316">
    <property type="entry name" value="HTH_Tnp_Mu_1"/>
    <property type="match status" value="1"/>
</dbReference>
<dbReference type="GO" id="GO:0015074">
    <property type="term" value="P:DNA integration"/>
    <property type="evidence" value="ECO:0007669"/>
    <property type="project" value="InterPro"/>
</dbReference>
<dbReference type="SUPFAM" id="SSF50610">
    <property type="entry name" value="mu transposase, C-terminal domain"/>
    <property type="match status" value="1"/>
</dbReference>
<dbReference type="InterPro" id="IPR012337">
    <property type="entry name" value="RNaseH-like_sf"/>
</dbReference>
<sequence length="758" mass="86155">MNDMSSALKSQEFFSAEEMAELSKESRVQNFPHTGRRARAYAQREGWDQLGSDLCRKRPGRGGGVEYHYSLMPKALRMALEARSIRNMLKSRHKDAVEADQLQMQSIKATSLSARARAVMEARAEVLASIDGFAASKAEYRSFGIRKFLKAQIDYATCQEIEARRNAGEILTAQEAQKLARPPLLTAMDGFQLVPERLATANDRRSKPEIKRATLYNWFKALDERGVIALAPQPAHKPQPIPPGFAHFLKFYAIGSKPDAPDAWRAYMNTNPPPELQITLNQVRYILRHKLNNIEKNVGREGLLTLRSRLSYVTRTTEDMWPTTIYSADGKTFDAEIADPVTKRPIRPEITTVIDIVTRKVVGISLSRSETQKAVAEALRRSCVSHGICAIFYVDRGPGYRNQAMDADVSGLMGRLGITKMHAAPYGSQAKGRIERPNATIWDVLAKRLPTYIGKDMDKEAGDRIHKLTRRELKQFGQSAHLPDWETFVRLCDERVAEYNATPHRSLPKFQDPETGRQRHMSPNDAWDAHIASGFEPVPVETDEADDLFRPYEIRTVRRAQVQWNTNTYFHHDLEVHHETKVMVGYDYHQGDKVWVREFDVTTGQPGRLICVAEFMGNAERYVPLSYEQKALETRTNTRLKRNDVKRDAITAERDAEFLLDHAPMVPFADLDQPEREPVQQNHLEIAVDNSAGPKPARRRTFASDEELAAWALDHPDQLSRNQIDLLWECLNSSNARELFRMSGIDTEALRNLLRAVA</sequence>